<feature type="region of interest" description="Disordered" evidence="1">
    <location>
        <begin position="78"/>
        <end position="121"/>
    </location>
</feature>
<name>A0A9P0E3K3_NEZVI</name>
<sequence length="121" mass="13041">MVLLRPDSIKAPRSDRPDLWLIIASFPFRAGQAIKANNRPAASSAGDLFTVACYRSPSRYPKTTGGFYIKRDRRADGAGQKVRVTGGSNEAGSRLNTCPGSKFRNHPLSSSLAKASSSRLS</sequence>
<dbReference type="OrthoDB" id="10336850at2759"/>
<evidence type="ECO:0000256" key="1">
    <source>
        <dbReference type="SAM" id="MobiDB-lite"/>
    </source>
</evidence>
<feature type="compositionally biased region" description="Polar residues" evidence="1">
    <location>
        <begin position="86"/>
        <end position="99"/>
    </location>
</feature>
<dbReference type="Proteomes" id="UP001152798">
    <property type="component" value="Chromosome 1"/>
</dbReference>
<accession>A0A9P0E3K3</accession>
<dbReference type="AlphaFoldDB" id="A0A9P0E3K3"/>
<gene>
    <name evidence="2" type="ORF">NEZAVI_LOCUS1477</name>
</gene>
<organism evidence="2 3">
    <name type="scientific">Nezara viridula</name>
    <name type="common">Southern green stink bug</name>
    <name type="synonym">Cimex viridulus</name>
    <dbReference type="NCBI Taxonomy" id="85310"/>
    <lineage>
        <taxon>Eukaryota</taxon>
        <taxon>Metazoa</taxon>
        <taxon>Ecdysozoa</taxon>
        <taxon>Arthropoda</taxon>
        <taxon>Hexapoda</taxon>
        <taxon>Insecta</taxon>
        <taxon>Pterygota</taxon>
        <taxon>Neoptera</taxon>
        <taxon>Paraneoptera</taxon>
        <taxon>Hemiptera</taxon>
        <taxon>Heteroptera</taxon>
        <taxon>Panheteroptera</taxon>
        <taxon>Pentatomomorpha</taxon>
        <taxon>Pentatomoidea</taxon>
        <taxon>Pentatomidae</taxon>
        <taxon>Pentatominae</taxon>
        <taxon>Nezara</taxon>
    </lineage>
</organism>
<feature type="compositionally biased region" description="Low complexity" evidence="1">
    <location>
        <begin position="108"/>
        <end position="121"/>
    </location>
</feature>
<reference evidence="2" key="1">
    <citation type="submission" date="2022-01" db="EMBL/GenBank/DDBJ databases">
        <authorList>
            <person name="King R."/>
        </authorList>
    </citation>
    <scope>NUCLEOTIDE SEQUENCE</scope>
</reference>
<keyword evidence="3" id="KW-1185">Reference proteome</keyword>
<protein>
    <submittedName>
        <fullName evidence="2">Uncharacterized protein</fullName>
    </submittedName>
</protein>
<dbReference type="EMBL" id="OV725077">
    <property type="protein sequence ID" value="CAH1390245.1"/>
    <property type="molecule type" value="Genomic_DNA"/>
</dbReference>
<evidence type="ECO:0000313" key="2">
    <source>
        <dbReference type="EMBL" id="CAH1390245.1"/>
    </source>
</evidence>
<evidence type="ECO:0000313" key="3">
    <source>
        <dbReference type="Proteomes" id="UP001152798"/>
    </source>
</evidence>
<proteinExistence type="predicted"/>